<gene>
    <name evidence="1" type="ORF">BJY18_005814</name>
</gene>
<dbReference type="RefSeq" id="WP_246459003.1">
    <property type="nucleotide sequence ID" value="NZ_JACHMG010000001.1"/>
</dbReference>
<dbReference type="Proteomes" id="UP000581769">
    <property type="component" value="Unassembled WGS sequence"/>
</dbReference>
<accession>A0A840J3N1</accession>
<proteinExistence type="predicted"/>
<sequence>MEAAIDQRCAILLVAGDRQGQWSGWYKTAIPLADRRFEKHLTALEVGSDD</sequence>
<comment type="caution">
    <text evidence="1">The sequence shown here is derived from an EMBL/GenBank/DDBJ whole genome shotgun (WGS) entry which is preliminary data.</text>
</comment>
<organism evidence="1 2">
    <name type="scientific">Amycolatopsis jiangsuensis</name>
    <dbReference type="NCBI Taxonomy" id="1181879"/>
    <lineage>
        <taxon>Bacteria</taxon>
        <taxon>Bacillati</taxon>
        <taxon>Actinomycetota</taxon>
        <taxon>Actinomycetes</taxon>
        <taxon>Pseudonocardiales</taxon>
        <taxon>Pseudonocardiaceae</taxon>
        <taxon>Amycolatopsis</taxon>
    </lineage>
</organism>
<dbReference type="EMBL" id="JACHMG010000001">
    <property type="protein sequence ID" value="MBB4688329.1"/>
    <property type="molecule type" value="Genomic_DNA"/>
</dbReference>
<dbReference type="AlphaFoldDB" id="A0A840J3N1"/>
<protein>
    <submittedName>
        <fullName evidence="1">Uncharacterized protein</fullName>
    </submittedName>
</protein>
<reference evidence="1 2" key="1">
    <citation type="submission" date="2020-08" db="EMBL/GenBank/DDBJ databases">
        <title>Sequencing the genomes of 1000 actinobacteria strains.</title>
        <authorList>
            <person name="Klenk H.-P."/>
        </authorList>
    </citation>
    <scope>NUCLEOTIDE SEQUENCE [LARGE SCALE GENOMIC DNA]</scope>
    <source>
        <strain evidence="1 2">DSM 45859</strain>
    </source>
</reference>
<keyword evidence="2" id="KW-1185">Reference proteome</keyword>
<evidence type="ECO:0000313" key="2">
    <source>
        <dbReference type="Proteomes" id="UP000581769"/>
    </source>
</evidence>
<evidence type="ECO:0000313" key="1">
    <source>
        <dbReference type="EMBL" id="MBB4688329.1"/>
    </source>
</evidence>
<name>A0A840J3N1_9PSEU</name>